<evidence type="ECO:0000256" key="1">
    <source>
        <dbReference type="SAM" id="MobiDB-lite"/>
    </source>
</evidence>
<dbReference type="Proteomes" id="UP000540698">
    <property type="component" value="Unassembled WGS sequence"/>
</dbReference>
<feature type="compositionally biased region" description="Low complexity" evidence="1">
    <location>
        <begin position="25"/>
        <end position="41"/>
    </location>
</feature>
<gene>
    <name evidence="2" type="ORF">HGB38_06600</name>
</gene>
<keyword evidence="3" id="KW-1185">Reference proteome</keyword>
<feature type="region of interest" description="Disordered" evidence="1">
    <location>
        <begin position="25"/>
        <end position="54"/>
    </location>
</feature>
<reference evidence="2 3" key="1">
    <citation type="submission" date="2020-04" db="EMBL/GenBank/DDBJ databases">
        <title>MicrobeNet Type strains.</title>
        <authorList>
            <person name="Nicholson A.C."/>
        </authorList>
    </citation>
    <scope>NUCLEOTIDE SEQUENCE [LARGE SCALE GENOMIC DNA]</scope>
    <source>
        <strain evidence="2 3">DSM 44956</strain>
    </source>
</reference>
<protein>
    <submittedName>
        <fullName evidence="2">Uncharacterized protein</fullName>
    </submittedName>
</protein>
<organism evidence="2 3">
    <name type="scientific">Nocardia gamkensis</name>
    <dbReference type="NCBI Taxonomy" id="352869"/>
    <lineage>
        <taxon>Bacteria</taxon>
        <taxon>Bacillati</taxon>
        <taxon>Actinomycetota</taxon>
        <taxon>Actinomycetes</taxon>
        <taxon>Mycobacteriales</taxon>
        <taxon>Nocardiaceae</taxon>
        <taxon>Nocardia</taxon>
    </lineage>
</organism>
<sequence>MGNADRGDSAVSSVLVPSGVRGRGSVVVGPTRSSSVAATAAEEGDAGGGDQLPSQFGTDLEQLGDVLLRATMVTDDRSGLGLVGAQAGDLAPRARLEVADLLSQRGDVLIASGFAGGDRFPIGEVALHRLQDGALFLACQFSTSFAASA</sequence>
<evidence type="ECO:0000313" key="3">
    <source>
        <dbReference type="Proteomes" id="UP000540698"/>
    </source>
</evidence>
<evidence type="ECO:0000313" key="2">
    <source>
        <dbReference type="EMBL" id="NKY25893.1"/>
    </source>
</evidence>
<accession>A0A7X6L1A9</accession>
<dbReference type="RefSeq" id="WP_157113981.1">
    <property type="nucleotide sequence ID" value="NZ_JAAXOS010000003.1"/>
</dbReference>
<proteinExistence type="predicted"/>
<dbReference type="AlphaFoldDB" id="A0A7X6L1A9"/>
<dbReference type="EMBL" id="JAAXOS010000003">
    <property type="protein sequence ID" value="NKY25893.1"/>
    <property type="molecule type" value="Genomic_DNA"/>
</dbReference>
<comment type="caution">
    <text evidence="2">The sequence shown here is derived from an EMBL/GenBank/DDBJ whole genome shotgun (WGS) entry which is preliminary data.</text>
</comment>
<name>A0A7X6L1A9_9NOCA</name>